<dbReference type="InterPro" id="IPR022040">
    <property type="entry name" value="MKT1_N"/>
</dbReference>
<feature type="domain" description="Post-transcriptional regulator MKT1 C-terminal" evidence="4">
    <location>
        <begin position="483"/>
        <end position="726"/>
    </location>
</feature>
<dbReference type="OrthoDB" id="17262at2759"/>
<dbReference type="Pfam" id="PF00752">
    <property type="entry name" value="XPG_N"/>
    <property type="match status" value="1"/>
</dbReference>
<dbReference type="PANTHER" id="PTHR11081">
    <property type="entry name" value="FLAP ENDONUCLEASE FAMILY MEMBER"/>
    <property type="match status" value="1"/>
</dbReference>
<protein>
    <submittedName>
        <fullName evidence="6">Uncharacterized protein</fullName>
    </submittedName>
</protein>
<dbReference type="PANTHER" id="PTHR11081:SF32">
    <property type="entry name" value="POST-TRANSCRIPTIONAL REGULATOR MKT1"/>
    <property type="match status" value="1"/>
</dbReference>
<feature type="domain" description="Post-transcriptional regulator MKT1 N-terminal" evidence="5">
    <location>
        <begin position="314"/>
        <end position="402"/>
    </location>
</feature>
<keyword evidence="7" id="KW-1185">Reference proteome</keyword>
<evidence type="ECO:0000313" key="6">
    <source>
        <dbReference type="EMBL" id="TPX13462.1"/>
    </source>
</evidence>
<comment type="similarity">
    <text evidence="2">Belongs to the XPG/RAD2 endonuclease family.</text>
</comment>
<dbReference type="InterPro" id="IPR006085">
    <property type="entry name" value="XPG_DNA_repair_N"/>
</dbReference>
<dbReference type="InterPro" id="IPR037314">
    <property type="entry name" value="MKT1_H3TH"/>
</dbReference>
<dbReference type="CDD" id="cd09902">
    <property type="entry name" value="H3TH_MKT1"/>
    <property type="match status" value="1"/>
</dbReference>
<dbReference type="InterPro" id="IPR029060">
    <property type="entry name" value="PIN-like_dom_sf"/>
</dbReference>
<dbReference type="FunCoup" id="A0A507AU03">
    <property type="interactions" value="348"/>
</dbReference>
<dbReference type="CDD" id="cd09858">
    <property type="entry name" value="PIN_MKT1"/>
    <property type="match status" value="1"/>
</dbReference>
<evidence type="ECO:0000259" key="4">
    <source>
        <dbReference type="Pfam" id="PF12246"/>
    </source>
</evidence>
<dbReference type="Proteomes" id="UP000319257">
    <property type="component" value="Unassembled WGS sequence"/>
</dbReference>
<dbReference type="GeneID" id="41973639"/>
<dbReference type="GO" id="GO:0003730">
    <property type="term" value="F:mRNA 3'-UTR binding"/>
    <property type="evidence" value="ECO:0007669"/>
    <property type="project" value="TreeGrafter"/>
</dbReference>
<dbReference type="RefSeq" id="XP_030995173.1">
    <property type="nucleotide sequence ID" value="XM_031140798.1"/>
</dbReference>
<dbReference type="InParanoid" id="A0A507AU03"/>
<keyword evidence="1" id="KW-0810">Translation regulation</keyword>
<evidence type="ECO:0000256" key="1">
    <source>
        <dbReference type="ARBA" id="ARBA00022845"/>
    </source>
</evidence>
<dbReference type="Gene3D" id="3.40.50.1010">
    <property type="entry name" value="5'-nuclease"/>
    <property type="match status" value="1"/>
</dbReference>
<dbReference type="GO" id="GO:0006417">
    <property type="term" value="P:regulation of translation"/>
    <property type="evidence" value="ECO:0007669"/>
    <property type="project" value="UniProtKB-KW"/>
</dbReference>
<organism evidence="6 7">
    <name type="scientific">Thyridium curvatum</name>
    <dbReference type="NCBI Taxonomy" id="1093900"/>
    <lineage>
        <taxon>Eukaryota</taxon>
        <taxon>Fungi</taxon>
        <taxon>Dikarya</taxon>
        <taxon>Ascomycota</taxon>
        <taxon>Pezizomycotina</taxon>
        <taxon>Sordariomycetes</taxon>
        <taxon>Sordariomycetidae</taxon>
        <taxon>Thyridiales</taxon>
        <taxon>Thyridiaceae</taxon>
        <taxon>Thyridium</taxon>
    </lineage>
</organism>
<dbReference type="AlphaFoldDB" id="A0A507AU03"/>
<evidence type="ECO:0000259" key="5">
    <source>
        <dbReference type="Pfam" id="PF12247"/>
    </source>
</evidence>
<dbReference type="Pfam" id="PF12247">
    <property type="entry name" value="MKT1_N"/>
    <property type="match status" value="1"/>
</dbReference>
<feature type="domain" description="XPG N-terminal" evidence="3">
    <location>
        <begin position="17"/>
        <end position="90"/>
    </location>
</feature>
<dbReference type="GO" id="GO:0004518">
    <property type="term" value="F:nuclease activity"/>
    <property type="evidence" value="ECO:0007669"/>
    <property type="project" value="InterPro"/>
</dbReference>
<reference evidence="6 7" key="1">
    <citation type="submission" date="2019-06" db="EMBL/GenBank/DDBJ databases">
        <title>Draft genome sequence of the filamentous fungus Phialemoniopsis curvata isolated from diesel fuel.</title>
        <authorList>
            <person name="Varaljay V.A."/>
            <person name="Lyon W.J."/>
            <person name="Crouch A.L."/>
            <person name="Drake C.E."/>
            <person name="Hollomon J.M."/>
            <person name="Nadeau L.J."/>
            <person name="Nunn H.S."/>
            <person name="Stevenson B.S."/>
            <person name="Bojanowski C.L."/>
            <person name="Crookes-Goodson W.J."/>
        </authorList>
    </citation>
    <scope>NUCLEOTIDE SEQUENCE [LARGE SCALE GENOMIC DNA]</scope>
    <source>
        <strain evidence="6 7">D216</strain>
    </source>
</reference>
<name>A0A507AU03_9PEZI</name>
<accession>A0A507AU03</accession>
<comment type="caution">
    <text evidence="6">The sequence shown here is derived from an EMBL/GenBank/DDBJ whole genome shotgun (WGS) entry which is preliminary data.</text>
</comment>
<sequence>MPSLAEDAWVNQQAVTHELSEIEDCAIAVDATYYIQHFLDSSPSHEPLLPALGGLTGFQSHIESDIDQWLANKVTPLFVFDGQTMIGQDEVSLVRGLRANERTNQAWELYRTGQAESAVSAFGANSGAFRPQSLYHLLQSILKSRNLHFLVAPCSAAAQVAYFDLIDSDQCGGIMGSQELLLYPIGDSVIRSIDWAAKTVTAISKKQIIKSLGVSEPMFIDALLMTGTSFLPVFPALQDGTVNPRQPTVMDAINMLRASDKSVATACASFNDILQAQDPNWLDKYRKARMAVNHFIHITEKGEVKVNELDRLTNDNHEYLGLQLPPELFHYLNTGLISPRVMSWITHCKILVLPTLDGVATPEYKQLISSQLVPVKEMTLGLLIPRLNRGIQHRDVTMRVWYDEKFTHSVNHRNLQPSPGQRAASWNVSDASIKAHVPSSASGSIAAEVAALKKPEFVKSTLAKGSKSTLDSADSIVSLSIWRLLHLRDYVNDEHELTAWGQALSKALTAIEPTVKKYPEVAGLNEAILVAFELLRFDLLNARNKHEELYGMPMNGSEEDIASLLLLSRCASLLKLRHQANGYTGPLSKNYLTYRSLVSAVREADRDLTESIVASMFMYGQTKRERDDNWQINDRLPFLRDPDVALSIAVKTLLDELPVDEAAEERAARIEAFPAKFVPFATHFVEDLTICYALFDAILAGVRSLDDKLVSAADKKVWEQTSKYLQARR</sequence>
<dbReference type="InterPro" id="IPR006084">
    <property type="entry name" value="XPG/Rad2"/>
</dbReference>
<proteinExistence type="inferred from homology"/>
<dbReference type="InterPro" id="IPR022039">
    <property type="entry name" value="MKT1_C"/>
</dbReference>
<evidence type="ECO:0000256" key="2">
    <source>
        <dbReference type="ARBA" id="ARBA00024023"/>
    </source>
</evidence>
<dbReference type="Pfam" id="PF12246">
    <property type="entry name" value="MKT1_C"/>
    <property type="match status" value="1"/>
</dbReference>
<gene>
    <name evidence="6" type="ORF">E0L32_006192</name>
</gene>
<evidence type="ECO:0000259" key="3">
    <source>
        <dbReference type="Pfam" id="PF00752"/>
    </source>
</evidence>
<dbReference type="STRING" id="1093900.A0A507AU03"/>
<evidence type="ECO:0000313" key="7">
    <source>
        <dbReference type="Proteomes" id="UP000319257"/>
    </source>
</evidence>
<dbReference type="PRINTS" id="PR00853">
    <property type="entry name" value="XPGRADSUPER"/>
</dbReference>
<dbReference type="SUPFAM" id="SSF88723">
    <property type="entry name" value="PIN domain-like"/>
    <property type="match status" value="1"/>
</dbReference>
<dbReference type="EMBL" id="SKBQ01000034">
    <property type="protein sequence ID" value="TPX13462.1"/>
    <property type="molecule type" value="Genomic_DNA"/>
</dbReference>